<evidence type="ECO:0000256" key="10">
    <source>
        <dbReference type="ARBA" id="ARBA00032441"/>
    </source>
</evidence>
<dbReference type="GO" id="GO:0046872">
    <property type="term" value="F:metal ion binding"/>
    <property type="evidence" value="ECO:0007669"/>
    <property type="project" value="UniProtKB-KW"/>
</dbReference>
<dbReference type="Proteomes" id="UP000198820">
    <property type="component" value="Unassembled WGS sequence"/>
</dbReference>
<dbReference type="GO" id="GO:0005524">
    <property type="term" value="F:ATP binding"/>
    <property type="evidence" value="ECO:0007669"/>
    <property type="project" value="UniProtKB-KW"/>
</dbReference>
<dbReference type="InterPro" id="IPR003442">
    <property type="entry name" value="T6A_TsaE"/>
</dbReference>
<evidence type="ECO:0000256" key="4">
    <source>
        <dbReference type="ARBA" id="ARBA00022490"/>
    </source>
</evidence>
<dbReference type="InterPro" id="IPR027417">
    <property type="entry name" value="P-loop_NTPase"/>
</dbReference>
<dbReference type="AlphaFoldDB" id="A0A1H3ZKX7"/>
<evidence type="ECO:0000256" key="2">
    <source>
        <dbReference type="ARBA" id="ARBA00007599"/>
    </source>
</evidence>
<comment type="subcellular location">
    <subcellularLocation>
        <location evidence="1">Cytoplasm</location>
    </subcellularLocation>
</comment>
<evidence type="ECO:0000256" key="7">
    <source>
        <dbReference type="ARBA" id="ARBA00022741"/>
    </source>
</evidence>
<dbReference type="PANTHER" id="PTHR33540:SF2">
    <property type="entry name" value="TRNA THREONYLCARBAMOYLADENOSINE BIOSYNTHESIS PROTEIN TSAE"/>
    <property type="match status" value="1"/>
</dbReference>
<keyword evidence="12" id="KW-1185">Reference proteome</keyword>
<dbReference type="PANTHER" id="PTHR33540">
    <property type="entry name" value="TRNA THREONYLCARBAMOYLADENOSINE BIOSYNTHESIS PROTEIN TSAE"/>
    <property type="match status" value="1"/>
</dbReference>
<reference evidence="11 12" key="1">
    <citation type="submission" date="2016-10" db="EMBL/GenBank/DDBJ databases">
        <authorList>
            <person name="de Groot N.N."/>
        </authorList>
    </citation>
    <scope>NUCLEOTIDE SEQUENCE [LARGE SCALE GENOMIC DNA]</scope>
    <source>
        <strain evidence="11 12">DSM 23581</strain>
    </source>
</reference>
<name>A0A1H3ZKX7_9FLAO</name>
<gene>
    <name evidence="11" type="ORF">SAMN05421540_104114</name>
</gene>
<dbReference type="Pfam" id="PF02367">
    <property type="entry name" value="TsaE"/>
    <property type="match status" value="1"/>
</dbReference>
<evidence type="ECO:0000256" key="3">
    <source>
        <dbReference type="ARBA" id="ARBA00019010"/>
    </source>
</evidence>
<keyword evidence="4" id="KW-0963">Cytoplasm</keyword>
<dbReference type="RefSeq" id="WP_093241588.1">
    <property type="nucleotide sequence ID" value="NZ_FNQF01000004.1"/>
</dbReference>
<keyword evidence="8" id="KW-0067">ATP-binding</keyword>
<proteinExistence type="inferred from homology"/>
<sequence length="135" mass="15887">MTIIDYNLGDLERISEKILNHISYRKIIFKGDLGAGKTTLIKALVKKLGSDELVSSPTFSLVNEYELEKSKIFHFDFYRIENEEEAYDIGFEDYIDTEAWVFIEWPEKIPNLLDFGHHCIHISFNEKLERILELK</sequence>
<dbReference type="GO" id="GO:0002949">
    <property type="term" value="P:tRNA threonylcarbamoyladenosine modification"/>
    <property type="evidence" value="ECO:0007669"/>
    <property type="project" value="InterPro"/>
</dbReference>
<keyword evidence="5" id="KW-0819">tRNA processing</keyword>
<dbReference type="Gene3D" id="3.40.50.300">
    <property type="entry name" value="P-loop containing nucleotide triphosphate hydrolases"/>
    <property type="match status" value="1"/>
</dbReference>
<evidence type="ECO:0000313" key="12">
    <source>
        <dbReference type="Proteomes" id="UP000198820"/>
    </source>
</evidence>
<evidence type="ECO:0000256" key="9">
    <source>
        <dbReference type="ARBA" id="ARBA00022842"/>
    </source>
</evidence>
<evidence type="ECO:0000256" key="6">
    <source>
        <dbReference type="ARBA" id="ARBA00022723"/>
    </source>
</evidence>
<dbReference type="STRING" id="908615.SAMN05421540_104114"/>
<evidence type="ECO:0000256" key="1">
    <source>
        <dbReference type="ARBA" id="ARBA00004496"/>
    </source>
</evidence>
<accession>A0A1H3ZKX7</accession>
<keyword evidence="9" id="KW-0460">Magnesium</keyword>
<organism evidence="11 12">
    <name type="scientific">Psychroflexus halocasei</name>
    <dbReference type="NCBI Taxonomy" id="908615"/>
    <lineage>
        <taxon>Bacteria</taxon>
        <taxon>Pseudomonadati</taxon>
        <taxon>Bacteroidota</taxon>
        <taxon>Flavobacteriia</taxon>
        <taxon>Flavobacteriales</taxon>
        <taxon>Flavobacteriaceae</taxon>
        <taxon>Psychroflexus</taxon>
    </lineage>
</organism>
<dbReference type="EMBL" id="FNQF01000004">
    <property type="protein sequence ID" value="SEA24330.1"/>
    <property type="molecule type" value="Genomic_DNA"/>
</dbReference>
<evidence type="ECO:0000313" key="11">
    <source>
        <dbReference type="EMBL" id="SEA24330.1"/>
    </source>
</evidence>
<evidence type="ECO:0000256" key="5">
    <source>
        <dbReference type="ARBA" id="ARBA00022694"/>
    </source>
</evidence>
<dbReference type="NCBIfam" id="TIGR00150">
    <property type="entry name" value="T6A_YjeE"/>
    <property type="match status" value="1"/>
</dbReference>
<evidence type="ECO:0000256" key="8">
    <source>
        <dbReference type="ARBA" id="ARBA00022840"/>
    </source>
</evidence>
<dbReference type="SUPFAM" id="SSF52540">
    <property type="entry name" value="P-loop containing nucleoside triphosphate hydrolases"/>
    <property type="match status" value="1"/>
</dbReference>
<comment type="similarity">
    <text evidence="2">Belongs to the TsaE family.</text>
</comment>
<keyword evidence="7" id="KW-0547">Nucleotide-binding</keyword>
<keyword evidence="6" id="KW-0479">Metal-binding</keyword>
<protein>
    <recommendedName>
        <fullName evidence="3">tRNA threonylcarbamoyladenosine biosynthesis protein TsaE</fullName>
    </recommendedName>
    <alternativeName>
        <fullName evidence="10">t(6)A37 threonylcarbamoyladenosine biosynthesis protein TsaE</fullName>
    </alternativeName>
</protein>
<dbReference type="GO" id="GO:0005737">
    <property type="term" value="C:cytoplasm"/>
    <property type="evidence" value="ECO:0007669"/>
    <property type="project" value="UniProtKB-SubCell"/>
</dbReference>